<gene>
    <name evidence="2" type="ORF">QEH59_07375</name>
</gene>
<dbReference type="Proteomes" id="UP001243717">
    <property type="component" value="Unassembled WGS sequence"/>
</dbReference>
<feature type="domain" description="YgjP-like metallopeptidase" evidence="1">
    <location>
        <begin position="22"/>
        <end position="224"/>
    </location>
</feature>
<sequence>MNFVNASGHCVPVEIRRRKGTRRLRLSLGQQNQVVASVPWHVSQRAVVQFIEQHRTWLDAQLAQLPALCSLSSWFQRHPRISASGDVFALRIEDRECRQPNYCFEQQGAVLVLRLPVIHETAIRQLIRRFAKDALTCRVAYHAKRLGLNYTTLSVRDQASRWGSCSARRGISLNWRLILLTPSLQDYVILHELAHLSEMNHGPNFWALLDLYDPQRVRHEAELDACAAELMRVARA</sequence>
<evidence type="ECO:0000259" key="1">
    <source>
        <dbReference type="Pfam" id="PF01863"/>
    </source>
</evidence>
<keyword evidence="3" id="KW-1185">Reference proteome</keyword>
<name>A0ABU1AHE2_9BACT</name>
<dbReference type="PANTHER" id="PTHR30399">
    <property type="entry name" value="UNCHARACTERIZED PROTEIN YGJP"/>
    <property type="match status" value="1"/>
</dbReference>
<accession>A0ABU1AHE2</accession>
<comment type="caution">
    <text evidence="2">The sequence shown here is derived from an EMBL/GenBank/DDBJ whole genome shotgun (WGS) entry which is preliminary data.</text>
</comment>
<keyword evidence="2" id="KW-0378">Hydrolase</keyword>
<dbReference type="InterPro" id="IPR002725">
    <property type="entry name" value="YgjP-like_metallopeptidase"/>
</dbReference>
<dbReference type="Gene3D" id="3.30.2010.10">
    <property type="entry name" value="Metalloproteases ('zincins'), catalytic domain"/>
    <property type="match status" value="1"/>
</dbReference>
<dbReference type="GO" id="GO:0008237">
    <property type="term" value="F:metallopeptidase activity"/>
    <property type="evidence" value="ECO:0007669"/>
    <property type="project" value="UniProtKB-KW"/>
</dbReference>
<dbReference type="Pfam" id="PF01863">
    <property type="entry name" value="YgjP-like"/>
    <property type="match status" value="1"/>
</dbReference>
<proteinExistence type="predicted"/>
<keyword evidence="2" id="KW-0645">Protease</keyword>
<reference evidence="2 3" key="1">
    <citation type="submission" date="2023-04" db="EMBL/GenBank/DDBJ databases">
        <title>A novel bacteria isolated from coastal sediment.</title>
        <authorList>
            <person name="Liu X.-J."/>
            <person name="Du Z.-J."/>
        </authorList>
    </citation>
    <scope>NUCLEOTIDE SEQUENCE [LARGE SCALE GENOMIC DNA]</scope>
    <source>
        <strain evidence="2 3">SDUM461004</strain>
    </source>
</reference>
<dbReference type="EC" id="3.4.-.-" evidence="2"/>
<evidence type="ECO:0000313" key="3">
    <source>
        <dbReference type="Proteomes" id="UP001243717"/>
    </source>
</evidence>
<organism evidence="2 3">
    <name type="scientific">Thalassobacterium sedimentorum</name>
    <dbReference type="NCBI Taxonomy" id="3041258"/>
    <lineage>
        <taxon>Bacteria</taxon>
        <taxon>Pseudomonadati</taxon>
        <taxon>Verrucomicrobiota</taxon>
        <taxon>Opitutia</taxon>
        <taxon>Puniceicoccales</taxon>
        <taxon>Coraliomargaritaceae</taxon>
        <taxon>Thalassobacterium</taxon>
    </lineage>
</organism>
<protein>
    <submittedName>
        <fullName evidence="2">SprT family zinc-dependent metalloprotease</fullName>
        <ecNumber evidence="2">3.4.-.-</ecNumber>
    </submittedName>
</protein>
<evidence type="ECO:0000313" key="2">
    <source>
        <dbReference type="EMBL" id="MDQ8194240.1"/>
    </source>
</evidence>
<dbReference type="RefSeq" id="WP_308984721.1">
    <property type="nucleotide sequence ID" value="NZ_JARXIC010000009.1"/>
</dbReference>
<dbReference type="CDD" id="cd07344">
    <property type="entry name" value="M48_yhfN_like"/>
    <property type="match status" value="1"/>
</dbReference>
<keyword evidence="2" id="KW-0482">Metalloprotease</keyword>
<dbReference type="EMBL" id="JARXIC010000009">
    <property type="protein sequence ID" value="MDQ8194240.1"/>
    <property type="molecule type" value="Genomic_DNA"/>
</dbReference>
<dbReference type="InterPro" id="IPR053136">
    <property type="entry name" value="UTP_pyrophosphatase-like"/>
</dbReference>
<dbReference type="PANTHER" id="PTHR30399:SF1">
    <property type="entry name" value="UTP PYROPHOSPHATASE"/>
    <property type="match status" value="1"/>
</dbReference>